<keyword evidence="2" id="KW-0472">Membrane</keyword>
<accession>A0ABQ9AD53</accession>
<keyword evidence="4" id="KW-1185">Reference proteome</keyword>
<organism evidence="3 4">
    <name type="scientific">Salix suchowensis</name>
    <dbReference type="NCBI Taxonomy" id="1278906"/>
    <lineage>
        <taxon>Eukaryota</taxon>
        <taxon>Viridiplantae</taxon>
        <taxon>Streptophyta</taxon>
        <taxon>Embryophyta</taxon>
        <taxon>Tracheophyta</taxon>
        <taxon>Spermatophyta</taxon>
        <taxon>Magnoliopsida</taxon>
        <taxon>eudicotyledons</taxon>
        <taxon>Gunneridae</taxon>
        <taxon>Pentapetalae</taxon>
        <taxon>rosids</taxon>
        <taxon>fabids</taxon>
        <taxon>Malpighiales</taxon>
        <taxon>Salicaceae</taxon>
        <taxon>Saliceae</taxon>
        <taxon>Salix</taxon>
    </lineage>
</organism>
<evidence type="ECO:0000313" key="3">
    <source>
        <dbReference type="EMBL" id="KAJ6333149.1"/>
    </source>
</evidence>
<feature type="region of interest" description="Disordered" evidence="1">
    <location>
        <begin position="1"/>
        <end position="38"/>
    </location>
</feature>
<gene>
    <name evidence="3" type="ORF">OIU77_009088</name>
</gene>
<proteinExistence type="predicted"/>
<dbReference type="Proteomes" id="UP001141253">
    <property type="component" value="Chromosome 11"/>
</dbReference>
<name>A0ABQ9AD53_9ROSI</name>
<feature type="transmembrane region" description="Helical" evidence="2">
    <location>
        <begin position="67"/>
        <end position="83"/>
    </location>
</feature>
<reference evidence="3" key="2">
    <citation type="journal article" date="2023" name="Int. J. Mol. Sci.">
        <title>De Novo Assembly and Annotation of 11 Diverse Shrub Willow (Salix) Genomes Reveals Novel Gene Organization in Sex-Linked Regions.</title>
        <authorList>
            <person name="Hyden B."/>
            <person name="Feng K."/>
            <person name="Yates T.B."/>
            <person name="Jawdy S."/>
            <person name="Cereghino C."/>
            <person name="Smart L.B."/>
            <person name="Muchero W."/>
        </authorList>
    </citation>
    <scope>NUCLEOTIDE SEQUENCE</scope>
    <source>
        <tissue evidence="3">Shoot tip</tissue>
    </source>
</reference>
<evidence type="ECO:0000256" key="2">
    <source>
        <dbReference type="SAM" id="Phobius"/>
    </source>
</evidence>
<protein>
    <submittedName>
        <fullName evidence="3">Uncharacterized protein</fullName>
    </submittedName>
</protein>
<evidence type="ECO:0000313" key="4">
    <source>
        <dbReference type="Proteomes" id="UP001141253"/>
    </source>
</evidence>
<reference evidence="3" key="1">
    <citation type="submission" date="2022-10" db="EMBL/GenBank/DDBJ databases">
        <authorList>
            <person name="Hyden B.L."/>
            <person name="Feng K."/>
            <person name="Yates T."/>
            <person name="Jawdy S."/>
            <person name="Smart L.B."/>
            <person name="Muchero W."/>
        </authorList>
    </citation>
    <scope>NUCLEOTIDE SEQUENCE</scope>
    <source>
        <tissue evidence="3">Shoot tip</tissue>
    </source>
</reference>
<dbReference type="EMBL" id="JAPFFI010000021">
    <property type="protein sequence ID" value="KAJ6333149.1"/>
    <property type="molecule type" value="Genomic_DNA"/>
</dbReference>
<evidence type="ECO:0000256" key="1">
    <source>
        <dbReference type="SAM" id="MobiDB-lite"/>
    </source>
</evidence>
<keyword evidence="2" id="KW-1133">Transmembrane helix</keyword>
<comment type="caution">
    <text evidence="3">The sequence shown here is derived from an EMBL/GenBank/DDBJ whole genome shotgun (WGS) entry which is preliminary data.</text>
</comment>
<keyword evidence="2" id="KW-0812">Transmembrane</keyword>
<sequence>MERSWGYKSVNQTGEERRGEGTWRAAKERKKHRGEERRGEGQLPFFMFRGPDFLLFLRFLITQGQRLWLLLVFGVLLVAIEIGEMRGRNCCFIF</sequence>